<evidence type="ECO:0008006" key="3">
    <source>
        <dbReference type="Google" id="ProtNLM"/>
    </source>
</evidence>
<dbReference type="PRINTS" id="PR01210">
    <property type="entry name" value="GGTRANSPTASE"/>
</dbReference>
<reference evidence="1" key="1">
    <citation type="submission" date="2023-06" db="EMBL/GenBank/DDBJ databases">
        <title>Conoideocrella luteorostrata (Hypocreales: Clavicipitaceae), a potential biocontrol fungus for elongate hemlock scale in United States Christmas tree production areas.</title>
        <authorList>
            <person name="Barrett H."/>
            <person name="Lovett B."/>
            <person name="Macias A.M."/>
            <person name="Stajich J.E."/>
            <person name="Kasson M.T."/>
        </authorList>
    </citation>
    <scope>NUCLEOTIDE SEQUENCE</scope>
    <source>
        <strain evidence="1">ARSEF 14590</strain>
    </source>
</reference>
<dbReference type="InterPro" id="IPR043137">
    <property type="entry name" value="GGT_ssub_C"/>
</dbReference>
<dbReference type="PANTHER" id="PTHR43881">
    <property type="entry name" value="GAMMA-GLUTAMYLTRANSPEPTIDASE (AFU_ORTHOLOGUE AFUA_4G13580)"/>
    <property type="match status" value="1"/>
</dbReference>
<dbReference type="Gene3D" id="3.60.20.40">
    <property type="match status" value="1"/>
</dbReference>
<keyword evidence="2" id="KW-1185">Reference proteome</keyword>
<dbReference type="EMBL" id="JASWJB010000018">
    <property type="protein sequence ID" value="KAK2612258.1"/>
    <property type="molecule type" value="Genomic_DNA"/>
</dbReference>
<organism evidence="1 2">
    <name type="scientific">Conoideocrella luteorostrata</name>
    <dbReference type="NCBI Taxonomy" id="1105319"/>
    <lineage>
        <taxon>Eukaryota</taxon>
        <taxon>Fungi</taxon>
        <taxon>Dikarya</taxon>
        <taxon>Ascomycota</taxon>
        <taxon>Pezizomycotina</taxon>
        <taxon>Sordariomycetes</taxon>
        <taxon>Hypocreomycetidae</taxon>
        <taxon>Hypocreales</taxon>
        <taxon>Clavicipitaceae</taxon>
        <taxon>Conoideocrella</taxon>
    </lineage>
</organism>
<sequence>MPLSSSSIHRNQDIFKFASRRSVVHSTDGIVACTQPLAAKCGLEVLRAGGNAADAAVAVAAGLNMTEPCSTGIGGDMFILFWDASTKQVKAMNGSGRAGSKCTLDAVRMGLKIPDHQSHAEIPKSSAHAVTVPGAPAGWVDTVERFGSGKLDMQRILDPAIALGEKGFPVSEVAAHSWRVSESRIRAASPNFAEMLKNDPNAENGVRAPKAGEIMKNPTLAKTFRTLAEQGKKGFYSGRIAEELVHVVQSLGGLLELEDLKHHLDVGSEPVQPISLKFQGQGSGPNNGVELWEHPPNGQGIIALMAIGIIQELEKQGKIPVFKPEDFNSAPYLHAIIEALRIGFADGSWFVTDPNVSKVPVEGLISQEYLADRAKLFDPNRAVQVHEHGDPPFVSPALSSSDTVYFTVTDSHGNAASFINSNYAGFGTSIIPKGCGFTLQNRGSNFSLDVEHPNKIEPRKRPYHTIIPGMVTNLSDGSLHSSFGVMGGFMQPQGHVQVLLGQLVGGLNPQQALDAPRICIGGGLPESGDGIDWTVNVEEGMPHETIEGLRKLGHKVSVVSGTGRGLFGRGQIIRYVVDPVEGTAIWSAGSDMRADGAAYPL</sequence>
<evidence type="ECO:0000313" key="2">
    <source>
        <dbReference type="Proteomes" id="UP001251528"/>
    </source>
</evidence>
<dbReference type="Gene3D" id="1.10.246.130">
    <property type="match status" value="1"/>
</dbReference>
<accession>A0AAJ0CXD8</accession>
<dbReference type="Pfam" id="PF01019">
    <property type="entry name" value="G_glu_transpept"/>
    <property type="match status" value="1"/>
</dbReference>
<name>A0AAJ0CXD8_9HYPO</name>
<comment type="caution">
    <text evidence="1">The sequence shown here is derived from an EMBL/GenBank/DDBJ whole genome shotgun (WGS) entry which is preliminary data.</text>
</comment>
<dbReference type="AlphaFoldDB" id="A0AAJ0CXD8"/>
<dbReference type="PANTHER" id="PTHR43881:SF1">
    <property type="entry name" value="GAMMA-GLUTAMYLTRANSPEPTIDASE (AFU_ORTHOLOGUE AFUA_4G13580)"/>
    <property type="match status" value="1"/>
</dbReference>
<protein>
    <recommendedName>
        <fullName evidence="3">Gamma-glutamyltranspeptidase</fullName>
    </recommendedName>
</protein>
<proteinExistence type="predicted"/>
<dbReference type="InterPro" id="IPR029055">
    <property type="entry name" value="Ntn_hydrolases_N"/>
</dbReference>
<dbReference type="InterPro" id="IPR043138">
    <property type="entry name" value="GGT_lsub"/>
</dbReference>
<dbReference type="Proteomes" id="UP001251528">
    <property type="component" value="Unassembled WGS sequence"/>
</dbReference>
<dbReference type="SUPFAM" id="SSF56235">
    <property type="entry name" value="N-terminal nucleophile aminohydrolases (Ntn hydrolases)"/>
    <property type="match status" value="1"/>
</dbReference>
<gene>
    <name evidence="1" type="ORF">QQS21_001684</name>
</gene>
<dbReference type="InterPro" id="IPR052896">
    <property type="entry name" value="GGT-like_enzyme"/>
</dbReference>
<evidence type="ECO:0000313" key="1">
    <source>
        <dbReference type="EMBL" id="KAK2612258.1"/>
    </source>
</evidence>